<dbReference type="HOGENOM" id="CLU_3307457_0_0_9"/>
<reference evidence="1 2" key="2">
    <citation type="submission" date="2009-02" db="EMBL/GenBank/DDBJ databases">
        <title>Draft genome sequence of Clostridium methylpentosum (DSM 5476).</title>
        <authorList>
            <person name="Sudarsanam P."/>
            <person name="Ley R."/>
            <person name="Guruge J."/>
            <person name="Turnbaugh P.J."/>
            <person name="Mahowald M."/>
            <person name="Liep D."/>
            <person name="Gordon J."/>
        </authorList>
    </citation>
    <scope>NUCLEOTIDE SEQUENCE [LARGE SCALE GENOMIC DNA]</scope>
    <source>
        <strain evidence="1 2">DSM 5476</strain>
    </source>
</reference>
<accession>C0EGJ2</accession>
<organism evidence="1 2">
    <name type="scientific">[Clostridium] methylpentosum DSM 5476</name>
    <dbReference type="NCBI Taxonomy" id="537013"/>
    <lineage>
        <taxon>Bacteria</taxon>
        <taxon>Bacillati</taxon>
        <taxon>Bacillota</taxon>
        <taxon>Clostridia</taxon>
        <taxon>Eubacteriales</taxon>
        <taxon>Oscillospiraceae</taxon>
        <taxon>Oscillospiraceae incertae sedis</taxon>
    </lineage>
</organism>
<name>C0EGJ2_9FIRM</name>
<reference evidence="1 2" key="1">
    <citation type="submission" date="2009-01" db="EMBL/GenBank/DDBJ databases">
        <authorList>
            <person name="Fulton L."/>
            <person name="Clifton S."/>
            <person name="Fulton B."/>
            <person name="Xu J."/>
            <person name="Minx P."/>
            <person name="Pepin K.H."/>
            <person name="Johnson M."/>
            <person name="Bhonagiri V."/>
            <person name="Nash W.E."/>
            <person name="Mardis E.R."/>
            <person name="Wilson R.K."/>
        </authorList>
    </citation>
    <scope>NUCLEOTIDE SEQUENCE [LARGE SCALE GENOMIC DNA]</scope>
    <source>
        <strain evidence="1 2">DSM 5476</strain>
    </source>
</reference>
<evidence type="ECO:0000313" key="1">
    <source>
        <dbReference type="EMBL" id="EEG29395.1"/>
    </source>
</evidence>
<gene>
    <name evidence="1" type="ORF">CLOSTMETH_02985</name>
</gene>
<proteinExistence type="predicted"/>
<evidence type="ECO:0000313" key="2">
    <source>
        <dbReference type="Proteomes" id="UP000003340"/>
    </source>
</evidence>
<comment type="caution">
    <text evidence="1">The sequence shown here is derived from an EMBL/GenBank/DDBJ whole genome shotgun (WGS) entry which is preliminary data.</text>
</comment>
<dbReference type="STRING" id="537013.CLOSTMETH_02985"/>
<sequence>MRHSTQRYAYGAGQVAINGPYEKAGQNAIKALRSFGFGA</sequence>
<keyword evidence="2" id="KW-1185">Reference proteome</keyword>
<dbReference type="AlphaFoldDB" id="C0EGJ2"/>
<dbReference type="Proteomes" id="UP000003340">
    <property type="component" value="Unassembled WGS sequence"/>
</dbReference>
<protein>
    <submittedName>
        <fullName evidence="1">Uncharacterized protein</fullName>
    </submittedName>
</protein>
<dbReference type="EMBL" id="ACEC01000103">
    <property type="protein sequence ID" value="EEG29395.1"/>
    <property type="molecule type" value="Genomic_DNA"/>
</dbReference>